<keyword evidence="2" id="KW-0378">Hydrolase</keyword>
<dbReference type="AlphaFoldDB" id="A0A059CE13"/>
<accession>A0A059CE13</accession>
<evidence type="ECO:0000313" key="6">
    <source>
        <dbReference type="EMBL" id="KCW76612.1"/>
    </source>
</evidence>
<gene>
    <name evidence="6" type="ORF">EUGRSUZ_D01000</name>
</gene>
<dbReference type="FunCoup" id="A0A059CE13">
    <property type="interactions" value="105"/>
</dbReference>
<dbReference type="SMART" id="SM00255">
    <property type="entry name" value="TIR"/>
    <property type="match status" value="1"/>
</dbReference>
<comment type="catalytic activity">
    <reaction evidence="4">
        <text>NAD(+) + H2O = ADP-D-ribose + nicotinamide + H(+)</text>
        <dbReference type="Rhea" id="RHEA:16301"/>
        <dbReference type="ChEBI" id="CHEBI:15377"/>
        <dbReference type="ChEBI" id="CHEBI:15378"/>
        <dbReference type="ChEBI" id="CHEBI:17154"/>
        <dbReference type="ChEBI" id="CHEBI:57540"/>
        <dbReference type="ChEBI" id="CHEBI:57967"/>
        <dbReference type="EC" id="3.2.2.6"/>
    </reaction>
    <physiologicalReaction direction="left-to-right" evidence="4">
        <dbReference type="Rhea" id="RHEA:16302"/>
    </physiologicalReaction>
</comment>
<dbReference type="InterPro" id="IPR000157">
    <property type="entry name" value="TIR_dom"/>
</dbReference>
<evidence type="ECO:0000256" key="2">
    <source>
        <dbReference type="ARBA" id="ARBA00022801"/>
    </source>
</evidence>
<evidence type="ECO:0000256" key="3">
    <source>
        <dbReference type="ARBA" id="ARBA00023027"/>
    </source>
</evidence>
<feature type="domain" description="TIR" evidence="5">
    <location>
        <begin position="23"/>
        <end position="126"/>
    </location>
</feature>
<dbReference type="GO" id="GO:0061809">
    <property type="term" value="F:NAD+ nucleosidase activity, cyclic ADP-ribose generating"/>
    <property type="evidence" value="ECO:0007669"/>
    <property type="project" value="UniProtKB-EC"/>
</dbReference>
<evidence type="ECO:0000256" key="1">
    <source>
        <dbReference type="ARBA" id="ARBA00011982"/>
    </source>
</evidence>
<dbReference type="InParanoid" id="A0A059CE13"/>
<dbReference type="EC" id="3.2.2.6" evidence="1"/>
<dbReference type="EMBL" id="KK198756">
    <property type="protein sequence ID" value="KCW76612.1"/>
    <property type="molecule type" value="Genomic_DNA"/>
</dbReference>
<protein>
    <recommendedName>
        <fullName evidence="1">ADP-ribosyl cyclase/cyclic ADP-ribose hydrolase</fullName>
        <ecNumber evidence="1">3.2.2.6</ecNumber>
    </recommendedName>
</protein>
<dbReference type="InterPro" id="IPR035897">
    <property type="entry name" value="Toll_tir_struct_dom_sf"/>
</dbReference>
<dbReference type="GO" id="GO:0005634">
    <property type="term" value="C:nucleus"/>
    <property type="evidence" value="ECO:0000318"/>
    <property type="project" value="GO_Central"/>
</dbReference>
<dbReference type="SUPFAM" id="SSF52200">
    <property type="entry name" value="Toll/Interleukin receptor TIR domain"/>
    <property type="match status" value="1"/>
</dbReference>
<dbReference type="GO" id="GO:0007165">
    <property type="term" value="P:signal transduction"/>
    <property type="evidence" value="ECO:0000318"/>
    <property type="project" value="GO_Central"/>
</dbReference>
<reference evidence="6" key="1">
    <citation type="submission" date="2013-07" db="EMBL/GenBank/DDBJ databases">
        <title>The genome of Eucalyptus grandis.</title>
        <authorList>
            <person name="Schmutz J."/>
            <person name="Hayes R."/>
            <person name="Myburg A."/>
            <person name="Tuskan G."/>
            <person name="Grattapaglia D."/>
            <person name="Rokhsar D.S."/>
        </authorList>
    </citation>
    <scope>NUCLEOTIDE SEQUENCE</scope>
    <source>
        <tissue evidence="6">Leaf extractions</tissue>
    </source>
</reference>
<dbReference type="PROSITE" id="PS50104">
    <property type="entry name" value="TIR"/>
    <property type="match status" value="1"/>
</dbReference>
<sequence>MTHQSSLYSIRWMLLIYEKRRLRQCQVFLAFRGCDTRYGFAAYLYISLVAAKIRVFYDDDMCIVGKIISDELINAIEHCKISTPILYPNFTSSPWCLHELESMVICKKTKGQKILPIFYNVNPSDV</sequence>
<proteinExistence type="predicted"/>
<dbReference type="PANTHER" id="PTHR32009:SF39">
    <property type="entry name" value="TIR DOMAIN-CONTAINING PROTEIN"/>
    <property type="match status" value="1"/>
</dbReference>
<keyword evidence="3" id="KW-0520">NAD</keyword>
<evidence type="ECO:0000256" key="4">
    <source>
        <dbReference type="ARBA" id="ARBA00047304"/>
    </source>
</evidence>
<evidence type="ECO:0000259" key="5">
    <source>
        <dbReference type="PROSITE" id="PS50104"/>
    </source>
</evidence>
<dbReference type="STRING" id="71139.A0A059CE13"/>
<dbReference type="PANTHER" id="PTHR32009">
    <property type="entry name" value="TMV RESISTANCE PROTEIN N-LIKE"/>
    <property type="match status" value="1"/>
</dbReference>
<organism evidence="6">
    <name type="scientific">Eucalyptus grandis</name>
    <name type="common">Flooded gum</name>
    <dbReference type="NCBI Taxonomy" id="71139"/>
    <lineage>
        <taxon>Eukaryota</taxon>
        <taxon>Viridiplantae</taxon>
        <taxon>Streptophyta</taxon>
        <taxon>Embryophyta</taxon>
        <taxon>Tracheophyta</taxon>
        <taxon>Spermatophyta</taxon>
        <taxon>Magnoliopsida</taxon>
        <taxon>eudicotyledons</taxon>
        <taxon>Gunneridae</taxon>
        <taxon>Pentapetalae</taxon>
        <taxon>rosids</taxon>
        <taxon>malvids</taxon>
        <taxon>Myrtales</taxon>
        <taxon>Myrtaceae</taxon>
        <taxon>Myrtoideae</taxon>
        <taxon>Eucalypteae</taxon>
        <taxon>Eucalyptus</taxon>
    </lineage>
</organism>
<dbReference type="Gramene" id="KCW76612">
    <property type="protein sequence ID" value="KCW76612"/>
    <property type="gene ID" value="EUGRSUZ_D01000"/>
</dbReference>
<dbReference type="Pfam" id="PF01582">
    <property type="entry name" value="TIR"/>
    <property type="match status" value="1"/>
</dbReference>
<dbReference type="Gene3D" id="3.40.50.10140">
    <property type="entry name" value="Toll/interleukin-1 receptor homology (TIR) domain"/>
    <property type="match status" value="1"/>
</dbReference>
<name>A0A059CE13_EUCGR</name>